<dbReference type="AlphaFoldDB" id="A0A6L2LLZ6"/>
<sequence length="246" mass="27629">MIRVVKKMPEYLMCVKDVFSSKKSINDEDAVKLNDRCSTILLNQLPPKENDLGSFTLLCLIGSLNIKNASANIGAINVMPYSMFKRLNLGNLQPTNMITEMTDKTKKSPRGILENVLVQIDKFIYPIDLVIIDMVEDPKAPLILGRPLPSTIDTRIDVFNKQILSGGMTAMGNYGVAGIPRLRRSWYSRNYPCPGSCLDFRRLSRGGVKIEQFSALQSKVREVVLSDHEDSWLWTLHFIGYTVASA</sequence>
<comment type="caution">
    <text evidence="1">The sequence shown here is derived from an EMBL/GenBank/DDBJ whole genome shotgun (WGS) entry which is preliminary data.</text>
</comment>
<reference evidence="1" key="1">
    <citation type="journal article" date="2019" name="Sci. Rep.">
        <title>Draft genome of Tanacetum cinerariifolium, the natural source of mosquito coil.</title>
        <authorList>
            <person name="Yamashiro T."/>
            <person name="Shiraishi A."/>
            <person name="Satake H."/>
            <person name="Nakayama K."/>
        </authorList>
    </citation>
    <scope>NUCLEOTIDE SEQUENCE</scope>
</reference>
<accession>A0A6L2LLZ6</accession>
<organism evidence="1">
    <name type="scientific">Tanacetum cinerariifolium</name>
    <name type="common">Dalmatian daisy</name>
    <name type="synonym">Chrysanthemum cinerariifolium</name>
    <dbReference type="NCBI Taxonomy" id="118510"/>
    <lineage>
        <taxon>Eukaryota</taxon>
        <taxon>Viridiplantae</taxon>
        <taxon>Streptophyta</taxon>
        <taxon>Embryophyta</taxon>
        <taxon>Tracheophyta</taxon>
        <taxon>Spermatophyta</taxon>
        <taxon>Magnoliopsida</taxon>
        <taxon>eudicotyledons</taxon>
        <taxon>Gunneridae</taxon>
        <taxon>Pentapetalae</taxon>
        <taxon>asterids</taxon>
        <taxon>campanulids</taxon>
        <taxon>Asterales</taxon>
        <taxon>Asteraceae</taxon>
        <taxon>Asteroideae</taxon>
        <taxon>Anthemideae</taxon>
        <taxon>Anthemidinae</taxon>
        <taxon>Tanacetum</taxon>
    </lineage>
</organism>
<gene>
    <name evidence="1" type="ORF">Tci_033470</name>
</gene>
<dbReference type="InterPro" id="IPR021109">
    <property type="entry name" value="Peptidase_aspartic_dom_sf"/>
</dbReference>
<evidence type="ECO:0000313" key="1">
    <source>
        <dbReference type="EMBL" id="GEU61492.1"/>
    </source>
</evidence>
<dbReference type="Gene3D" id="2.40.70.10">
    <property type="entry name" value="Acid Proteases"/>
    <property type="match status" value="1"/>
</dbReference>
<proteinExistence type="predicted"/>
<dbReference type="EMBL" id="BKCJ010004513">
    <property type="protein sequence ID" value="GEU61492.1"/>
    <property type="molecule type" value="Genomic_DNA"/>
</dbReference>
<dbReference type="PANTHER" id="PTHR33067:SF35">
    <property type="entry name" value="ASPARTIC PEPTIDASE DDI1-TYPE DOMAIN-CONTAINING PROTEIN"/>
    <property type="match status" value="1"/>
</dbReference>
<name>A0A6L2LLZ6_TANCI</name>
<evidence type="ECO:0008006" key="2">
    <source>
        <dbReference type="Google" id="ProtNLM"/>
    </source>
</evidence>
<dbReference type="PANTHER" id="PTHR33067">
    <property type="entry name" value="RNA-DIRECTED DNA POLYMERASE-RELATED"/>
    <property type="match status" value="1"/>
</dbReference>
<protein>
    <recommendedName>
        <fullName evidence="2">Reverse transcriptase domain-containing protein</fullName>
    </recommendedName>
</protein>